<dbReference type="OrthoDB" id="342889at2157"/>
<proteinExistence type="predicted"/>
<accession>A0A368N2C3</accession>
<sequence>MPDDTERVSVDPPIHVEQYQGHRSLSWRVPDFGDLLAAVRAAADVSPRASTVVDATDTGGRRRVPLRAVDPDPTITYVRVEPAMAWRLAWQRRTENVAVLTGTPASATVRELHRATGGTGWDHAERTALDRLLSE</sequence>
<dbReference type="Proteomes" id="UP000252189">
    <property type="component" value="Unassembled WGS sequence"/>
</dbReference>
<name>A0A368N2C3_9EURY</name>
<keyword evidence="2" id="KW-1185">Reference proteome</keyword>
<gene>
    <name evidence="1" type="ORF">DU504_15625</name>
</gene>
<dbReference type="AlphaFoldDB" id="A0A368N2C3"/>
<evidence type="ECO:0000313" key="2">
    <source>
        <dbReference type="Proteomes" id="UP000252189"/>
    </source>
</evidence>
<dbReference type="EMBL" id="QPHM01000003">
    <property type="protein sequence ID" value="RCU44223.1"/>
    <property type="molecule type" value="Genomic_DNA"/>
</dbReference>
<reference evidence="1 2" key="1">
    <citation type="submission" date="2018-07" db="EMBL/GenBank/DDBJ databases">
        <title>Genome sequences of Haloplanus salinus JCM 18368T.</title>
        <authorList>
            <person name="Kim Y.B."/>
            <person name="Roh S.W."/>
        </authorList>
    </citation>
    <scope>NUCLEOTIDE SEQUENCE [LARGE SCALE GENOMIC DNA]</scope>
    <source>
        <strain evidence="1 2">JCM 18368</strain>
    </source>
</reference>
<evidence type="ECO:0000313" key="1">
    <source>
        <dbReference type="EMBL" id="RCU44223.1"/>
    </source>
</evidence>
<protein>
    <submittedName>
        <fullName evidence="1">Uncharacterized protein</fullName>
    </submittedName>
</protein>
<organism evidence="1 2">
    <name type="scientific">Haloplanus salinus</name>
    <dbReference type="NCBI Taxonomy" id="1126245"/>
    <lineage>
        <taxon>Archaea</taxon>
        <taxon>Methanobacteriati</taxon>
        <taxon>Methanobacteriota</taxon>
        <taxon>Stenosarchaea group</taxon>
        <taxon>Halobacteria</taxon>
        <taxon>Halobacteriales</taxon>
        <taxon>Haloferacaceae</taxon>
        <taxon>Haloplanus</taxon>
    </lineage>
</organism>
<dbReference type="RefSeq" id="WP_114450397.1">
    <property type="nucleotide sequence ID" value="NZ_QPHM01000003.1"/>
</dbReference>
<comment type="caution">
    <text evidence="1">The sequence shown here is derived from an EMBL/GenBank/DDBJ whole genome shotgun (WGS) entry which is preliminary data.</text>
</comment>